<protein>
    <recommendedName>
        <fullName evidence="3">DUF6538 domain-containing protein</fullName>
    </recommendedName>
</protein>
<name>A0A219B6P8_9SPHN</name>
<dbReference type="EMBL" id="NFZT01000001">
    <property type="protein sequence ID" value="OWV33951.1"/>
    <property type="molecule type" value="Genomic_DNA"/>
</dbReference>
<dbReference type="Gene3D" id="1.10.150.130">
    <property type="match status" value="1"/>
</dbReference>
<keyword evidence="1" id="KW-0238">DNA-binding</keyword>
<organism evidence="4 5">
    <name type="scientific">Pacificimonas flava</name>
    <dbReference type="NCBI Taxonomy" id="1234595"/>
    <lineage>
        <taxon>Bacteria</taxon>
        <taxon>Pseudomonadati</taxon>
        <taxon>Pseudomonadota</taxon>
        <taxon>Alphaproteobacteria</taxon>
        <taxon>Sphingomonadales</taxon>
        <taxon>Sphingosinicellaceae</taxon>
        <taxon>Pacificimonas</taxon>
    </lineage>
</organism>
<keyword evidence="2" id="KW-0233">DNA recombination</keyword>
<dbReference type="Proteomes" id="UP000198462">
    <property type="component" value="Unassembled WGS sequence"/>
</dbReference>
<proteinExistence type="predicted"/>
<dbReference type="GO" id="GO:0015074">
    <property type="term" value="P:DNA integration"/>
    <property type="evidence" value="ECO:0007669"/>
    <property type="project" value="InterPro"/>
</dbReference>
<feature type="domain" description="DUF6538" evidence="3">
    <location>
        <begin position="8"/>
        <end position="63"/>
    </location>
</feature>
<keyword evidence="5" id="KW-1185">Reference proteome</keyword>
<dbReference type="OrthoDB" id="9784724at2"/>
<dbReference type="GO" id="GO:0006310">
    <property type="term" value="P:DNA recombination"/>
    <property type="evidence" value="ECO:0007669"/>
    <property type="project" value="UniProtKB-KW"/>
</dbReference>
<evidence type="ECO:0000313" key="4">
    <source>
        <dbReference type="EMBL" id="OWV33951.1"/>
    </source>
</evidence>
<evidence type="ECO:0000256" key="2">
    <source>
        <dbReference type="ARBA" id="ARBA00023172"/>
    </source>
</evidence>
<evidence type="ECO:0000259" key="3">
    <source>
        <dbReference type="Pfam" id="PF20172"/>
    </source>
</evidence>
<dbReference type="RefSeq" id="WP_088712651.1">
    <property type="nucleotide sequence ID" value="NZ_NFZT01000001.1"/>
</dbReference>
<reference evidence="5" key="1">
    <citation type="submission" date="2017-05" db="EMBL/GenBank/DDBJ databases">
        <authorList>
            <person name="Lin X."/>
        </authorList>
    </citation>
    <scope>NUCLEOTIDE SEQUENCE [LARGE SCALE GENOMIC DNA]</scope>
    <source>
        <strain evidence="5">JLT2012</strain>
    </source>
</reference>
<evidence type="ECO:0000313" key="5">
    <source>
        <dbReference type="Proteomes" id="UP000198462"/>
    </source>
</evidence>
<dbReference type="InterPro" id="IPR010998">
    <property type="entry name" value="Integrase_recombinase_N"/>
</dbReference>
<dbReference type="InterPro" id="IPR013762">
    <property type="entry name" value="Integrase-like_cat_sf"/>
</dbReference>
<dbReference type="GO" id="GO:0003677">
    <property type="term" value="F:DNA binding"/>
    <property type="evidence" value="ECO:0007669"/>
    <property type="project" value="UniProtKB-KW"/>
</dbReference>
<dbReference type="SUPFAM" id="SSF56349">
    <property type="entry name" value="DNA breaking-rejoining enzymes"/>
    <property type="match status" value="1"/>
</dbReference>
<accession>A0A219B6P8</accession>
<sequence>MSGPQRRKKSQNLYYRKVVPEQLRPIIGKREIVESLGTPSWQEAEERWHRKEASVLAWFAKAEQELNGETLAEARRLVTAFLDRSEAKNLFREDVLLLGIRMCAARLLSALPNSKSLLDRSTCMVLFELEELEHRDDLSHLSHLIDEPKELDKLRLAPALESSKYNRGLSLISYPDRLLKAGVYDPLLGEAGMVLAGFEGKRSWPFYLMVCRAWAEALVFHRDPTWSEFAIESLHPYPQVILNTRPGEIAWPSEQLCVSEQERAPASVSRPETKRIISKRDHTISDAFELWKRYAQPSQKTLGEAKRAVERLKAIIGDVGITTITKSVVREFRDAVQELPAYTKLERLVSEGASAIISAAKAADPNYRMPSPKTVKKDFQLLAAIFGQAEREEWIETNVFADVDIAGYRRDSKRTIYPLTDSMMVKLFASPLFTGCNGKRDLDLTKPGEFIFQDELYWFFVPGVTLGPRLNEIGQILLADIESVTAPAGKYKGRTVHGTQVLRFTKNDSSARPFVFHSLLIDLGLMEYVERRRQAGETYLFDVKADKNGSFTKELSRRVNRYIDRAVTDDLRYVFHSFRHDFKGRADSSGVSTRVNDQITGHASVRGRSLRLRLAIPPERRGREG</sequence>
<dbReference type="AlphaFoldDB" id="A0A219B6P8"/>
<evidence type="ECO:0000256" key="1">
    <source>
        <dbReference type="ARBA" id="ARBA00023125"/>
    </source>
</evidence>
<dbReference type="Gene3D" id="1.10.443.10">
    <property type="entry name" value="Intergrase catalytic core"/>
    <property type="match status" value="1"/>
</dbReference>
<dbReference type="InterPro" id="IPR011010">
    <property type="entry name" value="DNA_brk_join_enz"/>
</dbReference>
<dbReference type="InterPro" id="IPR046668">
    <property type="entry name" value="DUF6538"/>
</dbReference>
<comment type="caution">
    <text evidence="4">The sequence shown here is derived from an EMBL/GenBank/DDBJ whole genome shotgun (WGS) entry which is preliminary data.</text>
</comment>
<dbReference type="Pfam" id="PF20172">
    <property type="entry name" value="DUF6538"/>
    <property type="match status" value="1"/>
</dbReference>
<gene>
    <name evidence="4" type="ORF">B5C34_11085</name>
</gene>